<dbReference type="EMBL" id="JAGTJQ010000004">
    <property type="protein sequence ID" value="KAH7032659.1"/>
    <property type="molecule type" value="Genomic_DNA"/>
</dbReference>
<dbReference type="PROSITE" id="PS00463">
    <property type="entry name" value="ZN2_CY6_FUNGAL_1"/>
    <property type="match status" value="1"/>
</dbReference>
<evidence type="ECO:0000256" key="2">
    <source>
        <dbReference type="ARBA" id="ARBA00023242"/>
    </source>
</evidence>
<reference evidence="6" key="1">
    <citation type="journal article" date="2021" name="Nat. Commun.">
        <title>Genetic determinants of endophytism in the Arabidopsis root mycobiome.</title>
        <authorList>
            <person name="Mesny F."/>
            <person name="Miyauchi S."/>
            <person name="Thiergart T."/>
            <person name="Pickel B."/>
            <person name="Atanasova L."/>
            <person name="Karlsson M."/>
            <person name="Huettel B."/>
            <person name="Barry K.W."/>
            <person name="Haridas S."/>
            <person name="Chen C."/>
            <person name="Bauer D."/>
            <person name="Andreopoulos W."/>
            <person name="Pangilinan J."/>
            <person name="LaButti K."/>
            <person name="Riley R."/>
            <person name="Lipzen A."/>
            <person name="Clum A."/>
            <person name="Drula E."/>
            <person name="Henrissat B."/>
            <person name="Kohler A."/>
            <person name="Grigoriev I.V."/>
            <person name="Martin F.M."/>
            <person name="Hacquard S."/>
        </authorList>
    </citation>
    <scope>NUCLEOTIDE SEQUENCE</scope>
    <source>
        <strain evidence="6">MPI-CAGE-CH-0230</strain>
    </source>
</reference>
<keyword evidence="7" id="KW-1185">Reference proteome</keyword>
<dbReference type="GO" id="GO:0008270">
    <property type="term" value="F:zinc ion binding"/>
    <property type="evidence" value="ECO:0007669"/>
    <property type="project" value="InterPro"/>
</dbReference>
<dbReference type="CDD" id="cd00067">
    <property type="entry name" value="GAL4"/>
    <property type="match status" value="1"/>
</dbReference>
<accession>A0A9P8Y7L7</accession>
<dbReference type="PANTHER" id="PTHR47256">
    <property type="entry name" value="ZN(II)2CYS6 TRANSCRIPTION FACTOR (EUROFUNG)-RELATED"/>
    <property type="match status" value="1"/>
</dbReference>
<dbReference type="Pfam" id="PF04082">
    <property type="entry name" value="Fungal_trans"/>
    <property type="match status" value="1"/>
</dbReference>
<dbReference type="GeneID" id="70190477"/>
<sequence length="710" mass="79870">MAALPGSGVAKRAFRPIQPRLPVSGDAGGADGPPPAPGGVELGRGQRVACELCRRQKVKCDGGTPACTRCMARRVKCTYPVPVTSKSHDTLKRKVAEVERERDVYKQLFDAVRDKSEAEATEIYRRIRTGRDAQDVVRHIREGDLLLQLRLAPETRMLYTFPYLRQMPAYLFDGNPYLDSALYKSASVLTEHTKAPANDVAAPKNDPSLVPYHAAEVVDPRFDLVEASAWTTVIEGNALFVRLLQTYFQFEYVFYPQFHKDCFLDDMVANREQFCSPFLVNAILASTCHGHLAIPNRAAFWDPQSLQYRLLAECRRLFELEAGKIKLTNVQGAAVLSIVNDANACDEIGSMYLEHAVRGARALDLFSKPGASLDRKSQISRTMTAWGVFGLQAVHSCHVFLLPILDRPPTVPLSDPDTDTGFYGEIWLRYPSNEQLFPMNFGHSFKAISEFRAVVNEFALYSFNARKNPQDLTLLAAMNFRRKIMDCYARLPRELSAANIKYPHQLKLHMHYYNIIIMIFESVVASQSDLQPRMFNIPKEFDPSHILVQAKNRLEVLLRIYYLHHGSEFYDIFMIQLLSYTAFIRLKELAAESIEGTPGDDKVRDAKRSTIILAAKGLYDQAANSYLAEAVLHMVKDGMDAQDLSILQGYLTLRNERDDGARRSLIAQHVRSAWPIGVVGMDEDFEDLKLSNRVNAMAADPSTKSEGATD</sequence>
<dbReference type="Pfam" id="PF00172">
    <property type="entry name" value="Zn_clus"/>
    <property type="match status" value="1"/>
</dbReference>
<feature type="domain" description="Zn(2)-C6 fungal-type" evidence="5">
    <location>
        <begin position="49"/>
        <end position="79"/>
    </location>
</feature>
<evidence type="ECO:0000256" key="1">
    <source>
        <dbReference type="ARBA" id="ARBA00022723"/>
    </source>
</evidence>
<keyword evidence="3" id="KW-0175">Coiled coil</keyword>
<evidence type="ECO:0000256" key="4">
    <source>
        <dbReference type="SAM" id="MobiDB-lite"/>
    </source>
</evidence>
<organism evidence="6 7">
    <name type="scientific">Microdochium trichocladiopsis</name>
    <dbReference type="NCBI Taxonomy" id="1682393"/>
    <lineage>
        <taxon>Eukaryota</taxon>
        <taxon>Fungi</taxon>
        <taxon>Dikarya</taxon>
        <taxon>Ascomycota</taxon>
        <taxon>Pezizomycotina</taxon>
        <taxon>Sordariomycetes</taxon>
        <taxon>Xylariomycetidae</taxon>
        <taxon>Xylariales</taxon>
        <taxon>Microdochiaceae</taxon>
        <taxon>Microdochium</taxon>
    </lineage>
</organism>
<dbReference type="Gene3D" id="4.10.240.10">
    <property type="entry name" value="Zn(2)-C6 fungal-type DNA-binding domain"/>
    <property type="match status" value="1"/>
</dbReference>
<evidence type="ECO:0000259" key="5">
    <source>
        <dbReference type="PROSITE" id="PS50048"/>
    </source>
</evidence>
<dbReference type="GO" id="GO:0006351">
    <property type="term" value="P:DNA-templated transcription"/>
    <property type="evidence" value="ECO:0007669"/>
    <property type="project" value="InterPro"/>
</dbReference>
<evidence type="ECO:0000313" key="7">
    <source>
        <dbReference type="Proteomes" id="UP000756346"/>
    </source>
</evidence>
<evidence type="ECO:0000313" key="6">
    <source>
        <dbReference type="EMBL" id="KAH7032659.1"/>
    </source>
</evidence>
<dbReference type="AlphaFoldDB" id="A0A9P8Y7L7"/>
<dbReference type="CDD" id="cd12148">
    <property type="entry name" value="fungal_TF_MHR"/>
    <property type="match status" value="1"/>
</dbReference>
<keyword evidence="1" id="KW-0479">Metal-binding</keyword>
<dbReference type="Proteomes" id="UP000756346">
    <property type="component" value="Unassembled WGS sequence"/>
</dbReference>
<comment type="caution">
    <text evidence="6">The sequence shown here is derived from an EMBL/GenBank/DDBJ whole genome shotgun (WGS) entry which is preliminary data.</text>
</comment>
<dbReference type="SMART" id="SM00066">
    <property type="entry name" value="GAL4"/>
    <property type="match status" value="1"/>
</dbReference>
<dbReference type="PROSITE" id="PS50048">
    <property type="entry name" value="ZN2_CY6_FUNGAL_2"/>
    <property type="match status" value="1"/>
</dbReference>
<feature type="region of interest" description="Disordered" evidence="4">
    <location>
        <begin position="1"/>
        <end position="41"/>
    </location>
</feature>
<evidence type="ECO:0000256" key="3">
    <source>
        <dbReference type="SAM" id="Coils"/>
    </source>
</evidence>
<dbReference type="SUPFAM" id="SSF57701">
    <property type="entry name" value="Zn2/Cys6 DNA-binding domain"/>
    <property type="match status" value="1"/>
</dbReference>
<feature type="coiled-coil region" evidence="3">
    <location>
        <begin position="88"/>
        <end position="115"/>
    </location>
</feature>
<dbReference type="InterPro" id="IPR036864">
    <property type="entry name" value="Zn2-C6_fun-type_DNA-bd_sf"/>
</dbReference>
<name>A0A9P8Y7L7_9PEZI</name>
<gene>
    <name evidence="6" type="ORF">B0I36DRAFT_382691</name>
</gene>
<keyword evidence="2" id="KW-0539">Nucleus</keyword>
<protein>
    <submittedName>
        <fullName evidence="6">C6 transcription factor</fullName>
    </submittedName>
</protein>
<dbReference type="OrthoDB" id="426882at2759"/>
<dbReference type="GO" id="GO:0000981">
    <property type="term" value="F:DNA-binding transcription factor activity, RNA polymerase II-specific"/>
    <property type="evidence" value="ECO:0007669"/>
    <property type="project" value="InterPro"/>
</dbReference>
<dbReference type="PANTHER" id="PTHR47256:SF1">
    <property type="entry name" value="ZN(II)2CYS6 TRANSCRIPTION FACTOR (EUROFUNG)"/>
    <property type="match status" value="1"/>
</dbReference>
<dbReference type="InterPro" id="IPR007219">
    <property type="entry name" value="XnlR_reg_dom"/>
</dbReference>
<dbReference type="GO" id="GO:0003677">
    <property type="term" value="F:DNA binding"/>
    <property type="evidence" value="ECO:0007669"/>
    <property type="project" value="InterPro"/>
</dbReference>
<dbReference type="InterPro" id="IPR001138">
    <property type="entry name" value="Zn2Cys6_DnaBD"/>
</dbReference>
<proteinExistence type="predicted"/>
<dbReference type="InterPro" id="IPR053187">
    <property type="entry name" value="Notoamide_regulator"/>
</dbReference>
<dbReference type="RefSeq" id="XP_046013491.1">
    <property type="nucleotide sequence ID" value="XM_046160931.1"/>
</dbReference>